<organism evidence="1 2">
    <name type="scientific">Vermiconidia calcicola</name>
    <dbReference type="NCBI Taxonomy" id="1690605"/>
    <lineage>
        <taxon>Eukaryota</taxon>
        <taxon>Fungi</taxon>
        <taxon>Dikarya</taxon>
        <taxon>Ascomycota</taxon>
        <taxon>Pezizomycotina</taxon>
        <taxon>Dothideomycetes</taxon>
        <taxon>Dothideomycetidae</taxon>
        <taxon>Mycosphaerellales</taxon>
        <taxon>Extremaceae</taxon>
        <taxon>Vermiconidia</taxon>
    </lineage>
</organism>
<gene>
    <name evidence="1" type="ORF">LTR37_003688</name>
</gene>
<accession>A0ACC3NS22</accession>
<sequence length="300" mass="34220">MRMAIRRYGTDTLHIWKAFVKAGYGDRSFVHAAELRKSKLTKPLVEYFLDISSTNCLWMTDLTLSDVDCSALELRQLAVLSNLQNLTIRYRQGKRAVCEPFDDSVLENMTYRAAHNGVFARLKAIFVENATCITAASFKSLNLFPELQTFCVHRTGVRSKKKREAQQYGWKVNPDLYSSSCAGHDTLRLSYANHWRNVNFPALVDNYIQKRRSEMLTNDGNVPMLNVLLGDSHAVPMTLEDIHQVMCFERDLDPRKSTEVDAVVSAAKPRDQNIEAAPPRKKRKLKDGKRVQFDSMLVGQ</sequence>
<comment type="caution">
    <text evidence="1">The sequence shown here is derived from an EMBL/GenBank/DDBJ whole genome shotgun (WGS) entry which is preliminary data.</text>
</comment>
<protein>
    <submittedName>
        <fullName evidence="1">Uncharacterized protein</fullName>
    </submittedName>
</protein>
<evidence type="ECO:0000313" key="1">
    <source>
        <dbReference type="EMBL" id="KAK3720639.1"/>
    </source>
</evidence>
<dbReference type="EMBL" id="JAUTXU010000021">
    <property type="protein sequence ID" value="KAK3720639.1"/>
    <property type="molecule type" value="Genomic_DNA"/>
</dbReference>
<evidence type="ECO:0000313" key="2">
    <source>
        <dbReference type="Proteomes" id="UP001281147"/>
    </source>
</evidence>
<name>A0ACC3NS22_9PEZI</name>
<reference evidence="1" key="1">
    <citation type="submission" date="2023-07" db="EMBL/GenBank/DDBJ databases">
        <title>Black Yeasts Isolated from many extreme environments.</title>
        <authorList>
            <person name="Coleine C."/>
            <person name="Stajich J.E."/>
            <person name="Selbmann L."/>
        </authorList>
    </citation>
    <scope>NUCLEOTIDE SEQUENCE</scope>
    <source>
        <strain evidence="1">CCFEE 5714</strain>
    </source>
</reference>
<keyword evidence="2" id="KW-1185">Reference proteome</keyword>
<proteinExistence type="predicted"/>
<dbReference type="Proteomes" id="UP001281147">
    <property type="component" value="Unassembled WGS sequence"/>
</dbReference>